<dbReference type="AlphaFoldDB" id="A0A1G2DH81"/>
<dbReference type="EMBL" id="MHLN01000001">
    <property type="protein sequence ID" value="OGZ12782.1"/>
    <property type="molecule type" value="Genomic_DNA"/>
</dbReference>
<dbReference type="PROSITE" id="PS01167">
    <property type="entry name" value="RIBOSOMAL_L17"/>
    <property type="match status" value="1"/>
</dbReference>
<keyword evidence="3 5" id="KW-0687">Ribonucleoprotein</keyword>
<dbReference type="GO" id="GO:0006412">
    <property type="term" value="P:translation"/>
    <property type="evidence" value="ECO:0007669"/>
    <property type="project" value="InterPro"/>
</dbReference>
<evidence type="ECO:0000313" key="8">
    <source>
        <dbReference type="Proteomes" id="UP000178099"/>
    </source>
</evidence>
<evidence type="ECO:0000256" key="4">
    <source>
        <dbReference type="ARBA" id="ARBA00035494"/>
    </source>
</evidence>
<evidence type="ECO:0000256" key="2">
    <source>
        <dbReference type="ARBA" id="ARBA00022980"/>
    </source>
</evidence>
<sequence>MRHHSKNRKFGRERNQRRALLRSLALSLVEHGRIVTTEAKAKELRPFIEKLITHGKEKKLPKERLIRTRLGGNEQGGQKIMNEIAPRFKERKGGYTRITKIPPGKSDRRKMAVIEFV</sequence>
<organism evidence="7 8">
    <name type="scientific">Candidatus Lloydbacteria bacterium RIFCSPHIGHO2_02_FULL_51_22</name>
    <dbReference type="NCBI Taxonomy" id="1798663"/>
    <lineage>
        <taxon>Bacteria</taxon>
        <taxon>Candidatus Lloydiibacteriota</taxon>
    </lineage>
</organism>
<proteinExistence type="inferred from homology"/>
<dbReference type="Gene3D" id="3.90.1030.10">
    <property type="entry name" value="Ribosomal protein L17"/>
    <property type="match status" value="1"/>
</dbReference>
<evidence type="ECO:0000256" key="3">
    <source>
        <dbReference type="ARBA" id="ARBA00023274"/>
    </source>
</evidence>
<evidence type="ECO:0000313" key="7">
    <source>
        <dbReference type="EMBL" id="OGZ12782.1"/>
    </source>
</evidence>
<comment type="caution">
    <text evidence="7">The sequence shown here is derived from an EMBL/GenBank/DDBJ whole genome shotgun (WGS) entry which is preliminary data.</text>
</comment>
<dbReference type="NCBIfam" id="TIGR00059">
    <property type="entry name" value="L17"/>
    <property type="match status" value="1"/>
</dbReference>
<protein>
    <recommendedName>
        <fullName evidence="4 6">50S ribosomal protein L17</fullName>
    </recommendedName>
</protein>
<dbReference type="InterPro" id="IPR000456">
    <property type="entry name" value="Ribosomal_bL17"/>
</dbReference>
<dbReference type="InterPro" id="IPR047859">
    <property type="entry name" value="Ribosomal_bL17_CS"/>
</dbReference>
<evidence type="ECO:0000256" key="6">
    <source>
        <dbReference type="RuleBase" id="RU000661"/>
    </source>
</evidence>
<dbReference type="PANTHER" id="PTHR14413">
    <property type="entry name" value="RIBOSOMAL PROTEIN L17"/>
    <property type="match status" value="1"/>
</dbReference>
<evidence type="ECO:0000256" key="1">
    <source>
        <dbReference type="ARBA" id="ARBA00008777"/>
    </source>
</evidence>
<dbReference type="PANTHER" id="PTHR14413:SF16">
    <property type="entry name" value="LARGE RIBOSOMAL SUBUNIT PROTEIN BL17M"/>
    <property type="match status" value="1"/>
</dbReference>
<dbReference type="Pfam" id="PF01196">
    <property type="entry name" value="Ribosomal_L17"/>
    <property type="match status" value="1"/>
</dbReference>
<dbReference type="Proteomes" id="UP000178099">
    <property type="component" value="Unassembled WGS sequence"/>
</dbReference>
<dbReference type="InterPro" id="IPR036373">
    <property type="entry name" value="Ribosomal_bL17_sf"/>
</dbReference>
<dbReference type="SUPFAM" id="SSF64263">
    <property type="entry name" value="Prokaryotic ribosomal protein L17"/>
    <property type="match status" value="1"/>
</dbReference>
<name>A0A1G2DH81_9BACT</name>
<gene>
    <name evidence="7" type="ORF">A3D67_02765</name>
</gene>
<dbReference type="GO" id="GO:0003735">
    <property type="term" value="F:structural constituent of ribosome"/>
    <property type="evidence" value="ECO:0007669"/>
    <property type="project" value="InterPro"/>
</dbReference>
<evidence type="ECO:0000256" key="5">
    <source>
        <dbReference type="RuleBase" id="RU000660"/>
    </source>
</evidence>
<reference evidence="7 8" key="1">
    <citation type="journal article" date="2016" name="Nat. Commun.">
        <title>Thousands of microbial genomes shed light on interconnected biogeochemical processes in an aquifer system.</title>
        <authorList>
            <person name="Anantharaman K."/>
            <person name="Brown C.T."/>
            <person name="Hug L.A."/>
            <person name="Sharon I."/>
            <person name="Castelle C.J."/>
            <person name="Probst A.J."/>
            <person name="Thomas B.C."/>
            <person name="Singh A."/>
            <person name="Wilkins M.J."/>
            <person name="Karaoz U."/>
            <person name="Brodie E.L."/>
            <person name="Williams K.H."/>
            <person name="Hubbard S.S."/>
            <person name="Banfield J.F."/>
        </authorList>
    </citation>
    <scope>NUCLEOTIDE SEQUENCE [LARGE SCALE GENOMIC DNA]</scope>
</reference>
<dbReference type="GO" id="GO:0022625">
    <property type="term" value="C:cytosolic large ribosomal subunit"/>
    <property type="evidence" value="ECO:0007669"/>
    <property type="project" value="TreeGrafter"/>
</dbReference>
<keyword evidence="2 5" id="KW-0689">Ribosomal protein</keyword>
<comment type="similarity">
    <text evidence="1 5">Belongs to the bacterial ribosomal protein bL17 family.</text>
</comment>
<accession>A0A1G2DH81</accession>